<feature type="non-terminal residue" evidence="1">
    <location>
        <position position="1"/>
    </location>
</feature>
<organism evidence="1 2">
    <name type="scientific">Symbiodinium necroappetens</name>
    <dbReference type="NCBI Taxonomy" id="1628268"/>
    <lineage>
        <taxon>Eukaryota</taxon>
        <taxon>Sar</taxon>
        <taxon>Alveolata</taxon>
        <taxon>Dinophyceae</taxon>
        <taxon>Suessiales</taxon>
        <taxon>Symbiodiniaceae</taxon>
        <taxon>Symbiodinium</taxon>
    </lineage>
</organism>
<dbReference type="Proteomes" id="UP000601435">
    <property type="component" value="Unassembled WGS sequence"/>
</dbReference>
<accession>A0A812T8A7</accession>
<keyword evidence="2" id="KW-1185">Reference proteome</keyword>
<dbReference type="OrthoDB" id="431911at2759"/>
<proteinExistence type="predicted"/>
<feature type="non-terminal residue" evidence="1">
    <location>
        <position position="261"/>
    </location>
</feature>
<protein>
    <submittedName>
        <fullName evidence="1">Uncharacterized protein</fullName>
    </submittedName>
</protein>
<name>A0A812T8A7_9DINO</name>
<comment type="caution">
    <text evidence="1">The sequence shown here is derived from an EMBL/GenBank/DDBJ whole genome shotgun (WGS) entry which is preliminary data.</text>
</comment>
<reference evidence="1" key="1">
    <citation type="submission" date="2021-02" db="EMBL/GenBank/DDBJ databases">
        <authorList>
            <person name="Dougan E. K."/>
            <person name="Rhodes N."/>
            <person name="Thang M."/>
            <person name="Chan C."/>
        </authorList>
    </citation>
    <scope>NUCLEOTIDE SEQUENCE</scope>
</reference>
<dbReference type="EMBL" id="CAJNJA010023408">
    <property type="protein sequence ID" value="CAE7510453.1"/>
    <property type="molecule type" value="Genomic_DNA"/>
</dbReference>
<gene>
    <name evidence="1" type="ORF">SNEC2469_LOCUS14579</name>
</gene>
<sequence length="261" mass="28318">AELHNINRVSFVPSRTEIEELLDQSLQAEEQREEGNPGLLLSKLYKIKALCPESLNPDDTILAKLGRGSSRGGIGAGGSIGDPGMLTFLNDTKMPLGSSSNGPNAVLTNCTSGVYGTMERPRINLFYESEEKVQALLVDFMSLRTANEASLFKMYVAKLQEFTHGGKNAFKLDPAKEELLDQELQTDYANTVSMFTKVASALGESGSIEDYGLKVNSYCQTWLRNGAGGGGEVGNAQFSVMSPHFQTRFFVTSAKKLNAAK</sequence>
<dbReference type="AlphaFoldDB" id="A0A812T8A7"/>
<evidence type="ECO:0000313" key="1">
    <source>
        <dbReference type="EMBL" id="CAE7510453.1"/>
    </source>
</evidence>
<evidence type="ECO:0000313" key="2">
    <source>
        <dbReference type="Proteomes" id="UP000601435"/>
    </source>
</evidence>